<dbReference type="NCBIfam" id="NF005312">
    <property type="entry name" value="PRK06846.1"/>
    <property type="match status" value="1"/>
</dbReference>
<dbReference type="EMBL" id="JBHUOQ010000004">
    <property type="protein sequence ID" value="MFD2830794.1"/>
    <property type="molecule type" value="Genomic_DNA"/>
</dbReference>
<protein>
    <submittedName>
        <fullName evidence="2">Amidohydrolase</fullName>
    </submittedName>
</protein>
<dbReference type="CDD" id="cd01293">
    <property type="entry name" value="Bact_CD"/>
    <property type="match status" value="1"/>
</dbReference>
<dbReference type="Proteomes" id="UP001597519">
    <property type="component" value="Unassembled WGS sequence"/>
</dbReference>
<dbReference type="InterPro" id="IPR052349">
    <property type="entry name" value="Metallo-hydrolase_Enzymes"/>
</dbReference>
<dbReference type="RefSeq" id="WP_377774168.1">
    <property type="nucleotide sequence ID" value="NZ_JBHUOQ010000004.1"/>
</dbReference>
<comment type="caution">
    <text evidence="2">The sequence shown here is derived from an EMBL/GenBank/DDBJ whole genome shotgun (WGS) entry which is preliminary data.</text>
</comment>
<accession>A0ABW5WXF0</accession>
<dbReference type="Gene3D" id="2.30.40.10">
    <property type="entry name" value="Urease, subunit C, domain 1"/>
    <property type="match status" value="1"/>
</dbReference>
<dbReference type="SUPFAM" id="SSF51338">
    <property type="entry name" value="Composite domain of metallo-dependent hydrolases"/>
    <property type="match status" value="1"/>
</dbReference>
<feature type="domain" description="Amidohydrolase 3" evidence="1">
    <location>
        <begin position="53"/>
        <end position="402"/>
    </location>
</feature>
<reference evidence="3" key="1">
    <citation type="journal article" date="2019" name="Int. J. Syst. Evol. Microbiol.">
        <title>The Global Catalogue of Microorganisms (GCM) 10K type strain sequencing project: providing services to taxonomists for standard genome sequencing and annotation.</title>
        <authorList>
            <consortium name="The Broad Institute Genomics Platform"/>
            <consortium name="The Broad Institute Genome Sequencing Center for Infectious Disease"/>
            <person name="Wu L."/>
            <person name="Ma J."/>
        </authorList>
    </citation>
    <scope>NUCLEOTIDE SEQUENCE [LARGE SCALE GENOMIC DNA]</scope>
    <source>
        <strain evidence="3">KCTC 33575</strain>
    </source>
</reference>
<gene>
    <name evidence="2" type="ORF">ACFSX4_10015</name>
</gene>
<dbReference type="SUPFAM" id="SSF51556">
    <property type="entry name" value="Metallo-dependent hydrolases"/>
    <property type="match status" value="1"/>
</dbReference>
<sequence length="404" mass="45113">MTNLLLQNVLLEYGIQKNNNNPDSTITQTKDILIENGVISKIENNIPVPSNTEVYNADEQLLLPSFREMHIHIDKTYFSGPWKAPKPITNGILTRIEEEQQLLPEQLEFAPERADNFVRHLIKNGHTHIRTHCNIDPSIQLENLKVTVETLEKYKNLITYEIVAFPQHGLLRSEVTPLMREAMRNGATLVGGVDPATIDRDIDQSLSTMFDIASESDSGIDIHLHDWDTLGEFTFYKLINLTKKHQLQGRVTISHAIALGDIHGERLIAMMDALKEAGIDITTTIPINRPTIPVLTLAENGIEVSVGHDSLTDHWSPFGTGDTIEKLSTLAERFNIKHESGLAQLWKFASGGITPLNKDGEQVWPAIGDKANLLLVDASCSAETIARRKEIKQVVSRGQLVHSI</sequence>
<keyword evidence="3" id="KW-1185">Reference proteome</keyword>
<organism evidence="2 3">
    <name type="scientific">Corticicoccus populi</name>
    <dbReference type="NCBI Taxonomy" id="1812821"/>
    <lineage>
        <taxon>Bacteria</taxon>
        <taxon>Bacillati</taxon>
        <taxon>Bacillota</taxon>
        <taxon>Bacilli</taxon>
        <taxon>Bacillales</taxon>
        <taxon>Staphylococcaceae</taxon>
        <taxon>Corticicoccus</taxon>
    </lineage>
</organism>
<evidence type="ECO:0000313" key="3">
    <source>
        <dbReference type="Proteomes" id="UP001597519"/>
    </source>
</evidence>
<dbReference type="PANTHER" id="PTHR32027">
    <property type="entry name" value="CYTOSINE DEAMINASE"/>
    <property type="match status" value="1"/>
</dbReference>
<name>A0ABW5WXF0_9STAP</name>
<dbReference type="Gene3D" id="3.20.20.140">
    <property type="entry name" value="Metal-dependent hydrolases"/>
    <property type="match status" value="1"/>
</dbReference>
<dbReference type="Pfam" id="PF07969">
    <property type="entry name" value="Amidohydro_3"/>
    <property type="match status" value="1"/>
</dbReference>
<proteinExistence type="predicted"/>
<dbReference type="PANTHER" id="PTHR32027:SF9">
    <property type="entry name" value="BLL3847 PROTEIN"/>
    <property type="match status" value="1"/>
</dbReference>
<evidence type="ECO:0000259" key="1">
    <source>
        <dbReference type="Pfam" id="PF07969"/>
    </source>
</evidence>
<dbReference type="InterPro" id="IPR032466">
    <property type="entry name" value="Metal_Hydrolase"/>
</dbReference>
<dbReference type="InterPro" id="IPR013108">
    <property type="entry name" value="Amidohydro_3"/>
</dbReference>
<dbReference type="InterPro" id="IPR011059">
    <property type="entry name" value="Metal-dep_hydrolase_composite"/>
</dbReference>
<evidence type="ECO:0000313" key="2">
    <source>
        <dbReference type="EMBL" id="MFD2830794.1"/>
    </source>
</evidence>